<name>A0ABR1Z120_9PEZI</name>
<evidence type="ECO:0000313" key="1">
    <source>
        <dbReference type="EMBL" id="KAK8244455.1"/>
    </source>
</evidence>
<reference evidence="1 2" key="1">
    <citation type="submission" date="2024-04" db="EMBL/GenBank/DDBJ databases">
        <title>Phyllosticta paracitricarpa is synonymous to the EU quarantine fungus P. citricarpa based on phylogenomic analyses.</title>
        <authorList>
            <consortium name="Lawrence Berkeley National Laboratory"/>
            <person name="Van Ingen-Buijs V.A."/>
            <person name="Van Westerhoven A.C."/>
            <person name="Haridas S."/>
            <person name="Skiadas P."/>
            <person name="Martin F."/>
            <person name="Groenewald J.Z."/>
            <person name="Crous P.W."/>
            <person name="Seidl M.F."/>
        </authorList>
    </citation>
    <scope>NUCLEOTIDE SEQUENCE [LARGE SCALE GENOMIC DNA]</scope>
    <source>
        <strain evidence="1 2">CBS 123374</strain>
    </source>
</reference>
<dbReference type="Proteomes" id="UP001492380">
    <property type="component" value="Unassembled WGS sequence"/>
</dbReference>
<dbReference type="EMBL" id="JBBWRZ010000002">
    <property type="protein sequence ID" value="KAK8244455.1"/>
    <property type="molecule type" value="Genomic_DNA"/>
</dbReference>
<sequence>MSTRSLTTPKFGSSLWKIPRHFPHASFSVVQRSPEAGWRLYSFSVREVCLRFPVVIAIVVFPAAAHHVRDLALCLFVPDVYYALQFSHVLLPTLPKPSSGHVGALRLPRYFVIVAEQLLGRSDHVRARRLPRLDVVFRTRRALVARIPLPRAIVSVQFEGCGDRRLHSVAVAVVGRSPASVVSNMASRASRRQEAASDSRFLLHLVNGLQVLALALTNVIGKVGKVLRIGICARLHNLGHGNHVSVTQLVSIFLCHRETASLGALRKGKWTYWLNVTPSSPSPS</sequence>
<evidence type="ECO:0000313" key="2">
    <source>
        <dbReference type="Proteomes" id="UP001492380"/>
    </source>
</evidence>
<protein>
    <submittedName>
        <fullName evidence="1">Uncharacterized protein</fullName>
    </submittedName>
</protein>
<gene>
    <name evidence="1" type="ORF">HDK90DRAFT_158251</name>
</gene>
<organism evidence="1 2">
    <name type="scientific">Phyllosticta capitalensis</name>
    <dbReference type="NCBI Taxonomy" id="121624"/>
    <lineage>
        <taxon>Eukaryota</taxon>
        <taxon>Fungi</taxon>
        <taxon>Dikarya</taxon>
        <taxon>Ascomycota</taxon>
        <taxon>Pezizomycotina</taxon>
        <taxon>Dothideomycetes</taxon>
        <taxon>Dothideomycetes incertae sedis</taxon>
        <taxon>Botryosphaeriales</taxon>
        <taxon>Phyllostictaceae</taxon>
        <taxon>Phyllosticta</taxon>
    </lineage>
</organism>
<comment type="caution">
    <text evidence="1">The sequence shown here is derived from an EMBL/GenBank/DDBJ whole genome shotgun (WGS) entry which is preliminary data.</text>
</comment>
<proteinExistence type="predicted"/>
<accession>A0ABR1Z120</accession>
<keyword evidence="2" id="KW-1185">Reference proteome</keyword>